<dbReference type="EMBL" id="FNBI01000002">
    <property type="protein sequence ID" value="SDF14814.1"/>
    <property type="molecule type" value="Genomic_DNA"/>
</dbReference>
<dbReference type="InterPro" id="IPR026392">
    <property type="entry name" value="Exo/Archaeosortase_dom"/>
</dbReference>
<dbReference type="InterPro" id="IPR017540">
    <property type="entry name" value="Exosortase-1"/>
</dbReference>
<comment type="subcellular location">
    <subcellularLocation>
        <location evidence="1">Cell membrane</location>
        <topology evidence="1">Multi-pass membrane protein</topology>
    </subcellularLocation>
</comment>
<proteinExistence type="predicted"/>
<evidence type="ECO:0000259" key="8">
    <source>
        <dbReference type="Pfam" id="PF11984"/>
    </source>
</evidence>
<evidence type="ECO:0000256" key="7">
    <source>
        <dbReference type="ARBA" id="ARBA00023136"/>
    </source>
</evidence>
<dbReference type="GO" id="GO:0005886">
    <property type="term" value="C:plasma membrane"/>
    <property type="evidence" value="ECO:0007669"/>
    <property type="project" value="UniProtKB-SubCell"/>
</dbReference>
<keyword evidence="6" id="KW-1133">Transmembrane helix</keyword>
<dbReference type="InterPro" id="IPR019127">
    <property type="entry name" value="Exosortase"/>
</dbReference>
<organism evidence="9 10">
    <name type="scientific">Sphingomonas carotinifaciens</name>
    <dbReference type="NCBI Taxonomy" id="1166323"/>
    <lineage>
        <taxon>Bacteria</taxon>
        <taxon>Pseudomonadati</taxon>
        <taxon>Pseudomonadota</taxon>
        <taxon>Alphaproteobacteria</taxon>
        <taxon>Sphingomonadales</taxon>
        <taxon>Sphingomonadaceae</taxon>
        <taxon>Sphingomonas</taxon>
    </lineage>
</organism>
<evidence type="ECO:0000256" key="2">
    <source>
        <dbReference type="ARBA" id="ARBA00022475"/>
    </source>
</evidence>
<evidence type="ECO:0000256" key="6">
    <source>
        <dbReference type="ARBA" id="ARBA00022989"/>
    </source>
</evidence>
<gene>
    <name evidence="9" type="ORF">SAMN05216557_102339</name>
</gene>
<evidence type="ECO:0000313" key="10">
    <source>
        <dbReference type="Proteomes" id="UP000323502"/>
    </source>
</evidence>
<name>A0A1G7IQI9_9SPHN</name>
<keyword evidence="10" id="KW-1185">Reference proteome</keyword>
<dbReference type="RefSeq" id="WP_174236600.1">
    <property type="nucleotide sequence ID" value="NZ_FNBI01000002.1"/>
</dbReference>
<keyword evidence="3" id="KW-0645">Protease</keyword>
<dbReference type="NCBIfam" id="TIGR02914">
    <property type="entry name" value="EpsI_fam"/>
    <property type="match status" value="1"/>
</dbReference>
<dbReference type="NCBIfam" id="TIGR02602">
    <property type="entry name" value="8TM_EpsH"/>
    <property type="match status" value="1"/>
</dbReference>
<dbReference type="Pfam" id="PF09721">
    <property type="entry name" value="Exosortase_EpsH"/>
    <property type="match status" value="1"/>
</dbReference>
<dbReference type="Pfam" id="PF11984">
    <property type="entry name" value="DUF3485"/>
    <property type="match status" value="1"/>
</dbReference>
<dbReference type="GO" id="GO:0008233">
    <property type="term" value="F:peptidase activity"/>
    <property type="evidence" value="ECO:0007669"/>
    <property type="project" value="UniProtKB-KW"/>
</dbReference>
<evidence type="ECO:0000256" key="1">
    <source>
        <dbReference type="ARBA" id="ARBA00004651"/>
    </source>
</evidence>
<evidence type="ECO:0000256" key="5">
    <source>
        <dbReference type="ARBA" id="ARBA00022801"/>
    </source>
</evidence>
<keyword evidence="7" id="KW-0472">Membrane</keyword>
<evidence type="ECO:0000313" key="9">
    <source>
        <dbReference type="EMBL" id="SDF14814.1"/>
    </source>
</evidence>
<dbReference type="Proteomes" id="UP000323502">
    <property type="component" value="Unassembled WGS sequence"/>
</dbReference>
<protein>
    <submittedName>
        <fullName evidence="9">Exosortase A</fullName>
    </submittedName>
</protein>
<evidence type="ECO:0000256" key="4">
    <source>
        <dbReference type="ARBA" id="ARBA00022692"/>
    </source>
</evidence>
<accession>A0A1G7IQI9</accession>
<feature type="domain" description="Methanolan biosynthesis EpsI" evidence="8">
    <location>
        <begin position="299"/>
        <end position="474"/>
    </location>
</feature>
<dbReference type="InterPro" id="IPR013426">
    <property type="entry name" value="EpsH-like"/>
</dbReference>
<dbReference type="NCBIfam" id="TIGR04178">
    <property type="entry name" value="exo_archaeo"/>
    <property type="match status" value="1"/>
</dbReference>
<reference evidence="9 10" key="1">
    <citation type="submission" date="2016-10" db="EMBL/GenBank/DDBJ databases">
        <authorList>
            <person name="Varghese N."/>
            <person name="Submissions S."/>
        </authorList>
    </citation>
    <scope>NUCLEOTIDE SEQUENCE [LARGE SCALE GENOMIC DNA]</scope>
    <source>
        <strain evidence="9 10">S7-754</strain>
    </source>
</reference>
<dbReference type="GO" id="GO:0006508">
    <property type="term" value="P:proteolysis"/>
    <property type="evidence" value="ECO:0007669"/>
    <property type="project" value="UniProtKB-KW"/>
</dbReference>
<evidence type="ECO:0000256" key="3">
    <source>
        <dbReference type="ARBA" id="ARBA00022670"/>
    </source>
</evidence>
<dbReference type="NCBIfam" id="TIGR03109">
    <property type="entry name" value="exosort_XrtA"/>
    <property type="match status" value="1"/>
</dbReference>
<keyword evidence="2" id="KW-1003">Cell membrane</keyword>
<keyword evidence="5" id="KW-0378">Hydrolase</keyword>
<dbReference type="AlphaFoldDB" id="A0A1G7IQI9"/>
<keyword evidence="4" id="KW-0812">Transmembrane</keyword>
<sequence>MSRRWRWHLLVLAAVWLALVALFWRDVVQLVGLWWTNTTYGHCLFILPVVGWLVWQRRAQLAELRPQAWWPGLALVALGGVGWLMGEAGTVTFARQLGLVLMCQGAVVTLLGPMVARGVLFPLAYALFAVPFGQELEPPLQRVTVAIVMPLLHLAGVRAAVDGVLIQAGAYRFEVAEACSGSKFVLAMLAFGVLVANLCFRRWTRRATFLAACLVVPVLANGVRAWGTIYGAQLFGIEAAAGFDHIVFGWLFFAAVMAAVLAIGWRWFDRAPDDPAFNPASLSGVPRRRIGLIPGGALVIATAAVFPSWAAMTGGRAATLPAQMVLPDVPGWHRAPLGSAWQPWYPAADHYLFGRYVDARGRPVDVGVAVFAEQHGTKKLAAFGTGVLREDDRWVRVADMAPIAGGSAMRIMAPGPVERIVATWYRVGGETTADERRVKMVTMKARLLGEDRPATAIHLSTEGRDPAAIADFVAATGGMGRFADRLTAAR</sequence>
<dbReference type="InterPro" id="IPR014263">
    <property type="entry name" value="Methanolan_biosynth_EpsI"/>
</dbReference>